<name>A0ACA8D5U1_9ENTR</name>
<protein>
    <submittedName>
        <fullName evidence="1">Uncharacterized protein</fullName>
    </submittedName>
</protein>
<proteinExistence type="predicted"/>
<dbReference type="EMBL" id="CP022695">
    <property type="protein sequence ID" value="AST79595.1"/>
    <property type="molecule type" value="Genomic_DNA"/>
</dbReference>
<evidence type="ECO:0000313" key="1">
    <source>
        <dbReference type="EMBL" id="AST79595.1"/>
    </source>
</evidence>
<organism evidence="1 2">
    <name type="scientific">Citrobacter farmeri</name>
    <dbReference type="NCBI Taxonomy" id="67824"/>
    <lineage>
        <taxon>Bacteria</taxon>
        <taxon>Pseudomonadati</taxon>
        <taxon>Pseudomonadota</taxon>
        <taxon>Gammaproteobacteria</taxon>
        <taxon>Enterobacterales</taxon>
        <taxon>Enterobacteriaceae</taxon>
        <taxon>Citrobacter</taxon>
    </lineage>
</organism>
<accession>A0ACA8D5U1</accession>
<reference evidence="1" key="1">
    <citation type="submission" date="2017-08" db="EMBL/GenBank/DDBJ databases">
        <title>Real-time genomic and epidemiological investigation of a multi-institutional outbreak of KPC-producing Enterobacteriaceae reveals complex transmission dynamics and informs management responses.</title>
        <authorList>
            <person name="Kwong J.C."/>
            <person name="Lane C."/>
            <person name="Romanes F."/>
            <person name="Goncalves da Silva A."/>
            <person name="Easton M."/>
            <person name="Cronin K."/>
            <person name="Waters M.J."/>
            <person name="Tomita T."/>
            <person name="Stevens K."/>
            <person name="Schultz M.B."/>
            <person name="Baines S.L."/>
            <person name="Sherry N.L."/>
            <person name="Carter G."/>
            <person name="Mu A."/>
            <person name="Sait M."/>
            <person name="Ballard S.A."/>
            <person name="Seemann T."/>
            <person name="Stinear T.P."/>
            <person name="Howden B.P."/>
        </authorList>
    </citation>
    <scope>NUCLEOTIDE SEQUENCE</scope>
    <source>
        <strain evidence="1">AUSMDU00008141</strain>
    </source>
</reference>
<sequence>MALFHYTDLGGLKGMLESKSLWATNLYFLNDRNEAVHGYYCFENTIKYLDDKVISQKKKEILQNALDACKGELSKEGNTREKNIYNISFCLDSDKLSQWRGYSAHQGVCIEFDKDELIYGIDSEGMHFKHNKVNYCSETSTVEMNESINLFFQKININPQTIDDNFVWYISAFTMINQITPFFKNDGFSEENEYRFIFSPDAEMMDVKFRVNANGLIPYISVGMKGKAKLPIQKIIIGPAKDPDFIVNGIKMLLLKFGYENVAIEISKVPYRG</sequence>
<dbReference type="Proteomes" id="UP000215286">
    <property type="component" value="Chromosome"/>
</dbReference>
<keyword evidence="2" id="KW-1185">Reference proteome</keyword>
<evidence type="ECO:0000313" key="2">
    <source>
        <dbReference type="Proteomes" id="UP000215286"/>
    </source>
</evidence>
<gene>
    <name evidence="1" type="ORF">CI104_11190</name>
</gene>